<keyword evidence="3" id="KW-1185">Reference proteome</keyword>
<dbReference type="Proteomes" id="UP001223743">
    <property type="component" value="Unassembled WGS sequence"/>
</dbReference>
<gene>
    <name evidence="2" type="ORF">QO015_001916</name>
</gene>
<proteinExistence type="predicted"/>
<keyword evidence="1" id="KW-0812">Transmembrane</keyword>
<evidence type="ECO:0000313" key="3">
    <source>
        <dbReference type="Proteomes" id="UP001223743"/>
    </source>
</evidence>
<evidence type="ECO:0000256" key="1">
    <source>
        <dbReference type="SAM" id="Phobius"/>
    </source>
</evidence>
<comment type="caution">
    <text evidence="2">The sequence shown here is derived from an EMBL/GenBank/DDBJ whole genome shotgun (WGS) entry which is preliminary data.</text>
</comment>
<evidence type="ECO:0000313" key="2">
    <source>
        <dbReference type="EMBL" id="MDQ0516303.1"/>
    </source>
</evidence>
<protein>
    <submittedName>
        <fullName evidence="2">Uncharacterized protein</fullName>
    </submittedName>
</protein>
<reference evidence="2 3" key="1">
    <citation type="submission" date="2023-07" db="EMBL/GenBank/DDBJ databases">
        <title>Genomic Encyclopedia of Type Strains, Phase IV (KMG-IV): sequencing the most valuable type-strain genomes for metagenomic binning, comparative biology and taxonomic classification.</title>
        <authorList>
            <person name="Goeker M."/>
        </authorList>
    </citation>
    <scope>NUCLEOTIDE SEQUENCE [LARGE SCALE GENOMIC DNA]</scope>
    <source>
        <strain evidence="2 3">B1-1</strain>
    </source>
</reference>
<keyword evidence="1" id="KW-0472">Membrane</keyword>
<dbReference type="EMBL" id="JAUSWJ010000001">
    <property type="protein sequence ID" value="MDQ0516303.1"/>
    <property type="molecule type" value="Genomic_DNA"/>
</dbReference>
<dbReference type="RefSeq" id="WP_266279777.1">
    <property type="nucleotide sequence ID" value="NZ_JAPKNF010000001.1"/>
</dbReference>
<keyword evidence="1" id="KW-1133">Transmembrane helix</keyword>
<organism evidence="2 3">
    <name type="scientific">Kaistia geumhonensis</name>
    <dbReference type="NCBI Taxonomy" id="410839"/>
    <lineage>
        <taxon>Bacteria</taxon>
        <taxon>Pseudomonadati</taxon>
        <taxon>Pseudomonadota</taxon>
        <taxon>Alphaproteobacteria</taxon>
        <taxon>Hyphomicrobiales</taxon>
        <taxon>Kaistiaceae</taxon>
        <taxon>Kaistia</taxon>
    </lineage>
</organism>
<accession>A0ABU0M5V8</accession>
<feature type="transmembrane region" description="Helical" evidence="1">
    <location>
        <begin position="28"/>
        <end position="54"/>
    </location>
</feature>
<sequence length="55" mass="5628">MRAPLFIPAPEPARIDWRSFARDAVQSVAGLALLAAFAAAMASFGLALVGLGLAS</sequence>
<name>A0ABU0M5V8_9HYPH</name>